<keyword evidence="5" id="KW-1185">Reference proteome</keyword>
<dbReference type="GeneID" id="75913991"/>
<feature type="domain" description="Vacuolar sorting protein Vps3844 C-terminal" evidence="3">
    <location>
        <begin position="307"/>
        <end position="386"/>
    </location>
</feature>
<dbReference type="Proteomes" id="UP001206595">
    <property type="component" value="Unassembled WGS sequence"/>
</dbReference>
<keyword evidence="1" id="KW-0812">Transmembrane</keyword>
<evidence type="ECO:0000313" key="5">
    <source>
        <dbReference type="Proteomes" id="UP001206595"/>
    </source>
</evidence>
<protein>
    <recommendedName>
        <fullName evidence="3">Vacuolar sorting protein Vps3844 C-terminal domain-containing protein</fullName>
    </recommendedName>
</protein>
<accession>A0AAD5HDI1</accession>
<dbReference type="EMBL" id="MU620914">
    <property type="protein sequence ID" value="KAI8580217.1"/>
    <property type="molecule type" value="Genomic_DNA"/>
</dbReference>
<evidence type="ECO:0000256" key="2">
    <source>
        <dbReference type="SAM" id="SignalP"/>
    </source>
</evidence>
<feature type="transmembrane region" description="Helical" evidence="1">
    <location>
        <begin position="361"/>
        <end position="381"/>
    </location>
</feature>
<reference evidence="4" key="2">
    <citation type="journal article" date="2022" name="Proc. Natl. Acad. Sci. U.S.A.">
        <title>Diploid-dominant life cycles characterize the early evolution of Fungi.</title>
        <authorList>
            <person name="Amses K.R."/>
            <person name="Simmons D.R."/>
            <person name="Longcore J.E."/>
            <person name="Mondo S.J."/>
            <person name="Seto K."/>
            <person name="Jeronimo G.H."/>
            <person name="Bonds A.E."/>
            <person name="Quandt C.A."/>
            <person name="Davis W.J."/>
            <person name="Chang Y."/>
            <person name="Federici B.A."/>
            <person name="Kuo A."/>
            <person name="LaButti K."/>
            <person name="Pangilinan J."/>
            <person name="Andreopoulos W."/>
            <person name="Tritt A."/>
            <person name="Riley R."/>
            <person name="Hundley H."/>
            <person name="Johnson J."/>
            <person name="Lipzen A."/>
            <person name="Barry K."/>
            <person name="Lang B.F."/>
            <person name="Cuomo C.A."/>
            <person name="Buchler N.E."/>
            <person name="Grigoriev I.V."/>
            <person name="Spatafora J.W."/>
            <person name="Stajich J.E."/>
            <person name="James T.Y."/>
        </authorList>
    </citation>
    <scope>NUCLEOTIDE SEQUENCE</scope>
    <source>
        <strain evidence="4">AG</strain>
    </source>
</reference>
<sequence>MRLSLVAIAASTLSICSMALAHSTVYIVSEKNAANQIQPNVAVPETSFASFATLLSHILGTSDRHTVNVQDAKNTFSLVNDVLASSPALDRSNLFSKLKGSMFISVGGVRDSQAILPTYNPTLTVRDDRSEDFVALMSDHNNYQIQRSSFREDGVTRFFDGEEIYVADDDEAFERFKIAYPEINVGVFDMSNDADKTFVAEIEHVQNTVKDFVLARADSVKHKTDYLTIHMTSLEGLLATHGVSSEQYATAQAVLKDLFAKTLIPDFEQAYENDEYAFSTFVLSPTVKSRFQKRAPPAASAAAPDTCFKDIATCENETDHCSGRGSCGAVVDTQCYACTCNSTKFLGDSCQVEDISSDFQLLFWTSVALILMVAGAIAALINLGENMEAPPIVQVPTKQE</sequence>
<dbReference type="PANTHER" id="PTHR36853:SF1">
    <property type="entry name" value="DUF3844 DOMAIN-CONTAINING PROTEIN"/>
    <property type="match status" value="1"/>
</dbReference>
<evidence type="ECO:0000256" key="1">
    <source>
        <dbReference type="SAM" id="Phobius"/>
    </source>
</evidence>
<reference evidence="4" key="1">
    <citation type="submission" date="2021-06" db="EMBL/GenBank/DDBJ databases">
        <authorList>
            <consortium name="DOE Joint Genome Institute"/>
            <person name="Mondo S.J."/>
            <person name="Amses K.R."/>
            <person name="Simmons D.R."/>
            <person name="Longcore J.E."/>
            <person name="Seto K."/>
            <person name="Alves G.H."/>
            <person name="Bonds A.E."/>
            <person name="Quandt C.A."/>
            <person name="Davis W.J."/>
            <person name="Chang Y."/>
            <person name="Letcher P.M."/>
            <person name="Powell M.J."/>
            <person name="Kuo A."/>
            <person name="Labutti K."/>
            <person name="Pangilinan J."/>
            <person name="Andreopoulos W."/>
            <person name="Tritt A."/>
            <person name="Riley R."/>
            <person name="Hundley H."/>
            <person name="Johnson J."/>
            <person name="Lipzen A."/>
            <person name="Barry K."/>
            <person name="Berbee M.L."/>
            <person name="Buchler N.E."/>
            <person name="Grigoriev I.V."/>
            <person name="Spatafora J.W."/>
            <person name="Stajich J.E."/>
            <person name="James T.Y."/>
        </authorList>
    </citation>
    <scope>NUCLEOTIDE SEQUENCE</scope>
    <source>
        <strain evidence="4">AG</strain>
    </source>
</reference>
<name>A0AAD5HDI1_UMBRA</name>
<proteinExistence type="predicted"/>
<gene>
    <name evidence="4" type="ORF">K450DRAFT_238710</name>
</gene>
<dbReference type="Pfam" id="PF12955">
    <property type="entry name" value="Vps3844_C"/>
    <property type="match status" value="1"/>
</dbReference>
<dbReference type="AlphaFoldDB" id="A0AAD5HDI1"/>
<evidence type="ECO:0000313" key="4">
    <source>
        <dbReference type="EMBL" id="KAI8580217.1"/>
    </source>
</evidence>
<dbReference type="RefSeq" id="XP_051445221.1">
    <property type="nucleotide sequence ID" value="XM_051588646.1"/>
</dbReference>
<feature type="chain" id="PRO_5041953720" description="Vacuolar sorting protein Vps3844 C-terminal domain-containing protein" evidence="2">
    <location>
        <begin position="22"/>
        <end position="400"/>
    </location>
</feature>
<keyword evidence="2" id="KW-0732">Signal</keyword>
<comment type="caution">
    <text evidence="4">The sequence shown here is derived from an EMBL/GenBank/DDBJ whole genome shotgun (WGS) entry which is preliminary data.</text>
</comment>
<dbReference type="PANTHER" id="PTHR36853">
    <property type="entry name" value="EXPRESSED PROTEIN"/>
    <property type="match status" value="1"/>
</dbReference>
<dbReference type="InterPro" id="IPR024382">
    <property type="entry name" value="Vps3844_C"/>
</dbReference>
<feature type="signal peptide" evidence="2">
    <location>
        <begin position="1"/>
        <end position="21"/>
    </location>
</feature>
<keyword evidence="1" id="KW-1133">Transmembrane helix</keyword>
<dbReference type="InterPro" id="IPR053065">
    <property type="entry name" value="Archenteron_Induction-Rel"/>
</dbReference>
<dbReference type="GO" id="GO:0005783">
    <property type="term" value="C:endoplasmic reticulum"/>
    <property type="evidence" value="ECO:0007669"/>
    <property type="project" value="TreeGrafter"/>
</dbReference>
<evidence type="ECO:0000259" key="3">
    <source>
        <dbReference type="Pfam" id="PF12955"/>
    </source>
</evidence>
<keyword evidence="1" id="KW-0472">Membrane</keyword>
<organism evidence="4 5">
    <name type="scientific">Umbelopsis ramanniana AG</name>
    <dbReference type="NCBI Taxonomy" id="1314678"/>
    <lineage>
        <taxon>Eukaryota</taxon>
        <taxon>Fungi</taxon>
        <taxon>Fungi incertae sedis</taxon>
        <taxon>Mucoromycota</taxon>
        <taxon>Mucoromycotina</taxon>
        <taxon>Umbelopsidomycetes</taxon>
        <taxon>Umbelopsidales</taxon>
        <taxon>Umbelopsidaceae</taxon>
        <taxon>Umbelopsis</taxon>
    </lineage>
</organism>